<dbReference type="PANTHER" id="PTHR34542">
    <property type="entry name" value="OS08G0359900 PROTEIN"/>
    <property type="match status" value="1"/>
</dbReference>
<sequence>MGPPLFHPTNPPVLSPVTLTLPALTVAFLHFFNLSLSLSLVCRKNKESILSMARSHDKHLGSRSESMATLQKFKMLATQCAVAGSPTRSPSSSPVIHLRRRKTLRMLLSRGGGETTRRLPPPDEFVDRRGSDVDSSPEDGKDNGSRRKLKDLFVSSSVSPPLDDGGREGGEETNRWSGEGDLIGRRSGSRRFRHLPGTLRQRLLRRAWRPVLVTIPE</sequence>
<feature type="transmembrane region" description="Helical" evidence="2">
    <location>
        <begin position="20"/>
        <end position="42"/>
    </location>
</feature>
<name>A0AA35VSV0_LACSI</name>
<keyword evidence="2" id="KW-1133">Transmembrane helix</keyword>
<evidence type="ECO:0000256" key="1">
    <source>
        <dbReference type="SAM" id="MobiDB-lite"/>
    </source>
</evidence>
<proteinExistence type="predicted"/>
<keyword evidence="2" id="KW-0812">Transmembrane</keyword>
<protein>
    <submittedName>
        <fullName evidence="3">Uncharacterized protein</fullName>
    </submittedName>
</protein>
<dbReference type="Proteomes" id="UP001177003">
    <property type="component" value="Chromosome 2"/>
</dbReference>
<accession>A0AA35VSV0</accession>
<evidence type="ECO:0000313" key="4">
    <source>
        <dbReference type="Proteomes" id="UP001177003"/>
    </source>
</evidence>
<dbReference type="EMBL" id="OX465078">
    <property type="protein sequence ID" value="CAI9272380.1"/>
    <property type="molecule type" value="Genomic_DNA"/>
</dbReference>
<evidence type="ECO:0000313" key="3">
    <source>
        <dbReference type="EMBL" id="CAI9272380.1"/>
    </source>
</evidence>
<gene>
    <name evidence="3" type="ORF">LSALG_LOCUS12605</name>
</gene>
<keyword evidence="2" id="KW-0472">Membrane</keyword>
<reference evidence="3" key="1">
    <citation type="submission" date="2023-04" db="EMBL/GenBank/DDBJ databases">
        <authorList>
            <person name="Vijverberg K."/>
            <person name="Xiong W."/>
            <person name="Schranz E."/>
        </authorList>
    </citation>
    <scope>NUCLEOTIDE SEQUENCE</scope>
</reference>
<dbReference type="AlphaFoldDB" id="A0AA35VSV0"/>
<feature type="region of interest" description="Disordered" evidence="1">
    <location>
        <begin position="107"/>
        <end position="188"/>
    </location>
</feature>
<feature type="compositionally biased region" description="Basic and acidic residues" evidence="1">
    <location>
        <begin position="164"/>
        <end position="174"/>
    </location>
</feature>
<evidence type="ECO:0000256" key="2">
    <source>
        <dbReference type="SAM" id="Phobius"/>
    </source>
</evidence>
<organism evidence="3 4">
    <name type="scientific">Lactuca saligna</name>
    <name type="common">Willowleaf lettuce</name>
    <dbReference type="NCBI Taxonomy" id="75948"/>
    <lineage>
        <taxon>Eukaryota</taxon>
        <taxon>Viridiplantae</taxon>
        <taxon>Streptophyta</taxon>
        <taxon>Embryophyta</taxon>
        <taxon>Tracheophyta</taxon>
        <taxon>Spermatophyta</taxon>
        <taxon>Magnoliopsida</taxon>
        <taxon>eudicotyledons</taxon>
        <taxon>Gunneridae</taxon>
        <taxon>Pentapetalae</taxon>
        <taxon>asterids</taxon>
        <taxon>campanulids</taxon>
        <taxon>Asterales</taxon>
        <taxon>Asteraceae</taxon>
        <taxon>Cichorioideae</taxon>
        <taxon>Cichorieae</taxon>
        <taxon>Lactucinae</taxon>
        <taxon>Lactuca</taxon>
    </lineage>
</organism>
<dbReference type="PANTHER" id="PTHR34542:SF1">
    <property type="entry name" value="OS08G0359900 PROTEIN"/>
    <property type="match status" value="1"/>
</dbReference>
<feature type="compositionally biased region" description="Basic and acidic residues" evidence="1">
    <location>
        <begin position="115"/>
        <end position="145"/>
    </location>
</feature>
<keyword evidence="4" id="KW-1185">Reference proteome</keyword>